<reference evidence="1 2" key="1">
    <citation type="journal article" date="2018" name="PLoS Genet.">
        <title>Population sequencing reveals clonal diversity and ancestral inbreeding in the grapevine cultivar Chardonnay.</title>
        <authorList>
            <person name="Roach M.J."/>
            <person name="Johnson D.L."/>
            <person name="Bohlmann J."/>
            <person name="van Vuuren H.J."/>
            <person name="Jones S.J."/>
            <person name="Pretorius I.S."/>
            <person name="Schmidt S.A."/>
            <person name="Borneman A.R."/>
        </authorList>
    </citation>
    <scope>NUCLEOTIDE SEQUENCE [LARGE SCALE GENOMIC DNA]</scope>
    <source>
        <strain evidence="2">cv. Chardonnay</strain>
        <tissue evidence="1">Leaf</tissue>
    </source>
</reference>
<evidence type="ECO:0000313" key="1">
    <source>
        <dbReference type="EMBL" id="RVW88901.1"/>
    </source>
</evidence>
<comment type="caution">
    <text evidence="1">The sequence shown here is derived from an EMBL/GenBank/DDBJ whole genome shotgun (WGS) entry which is preliminary data.</text>
</comment>
<proteinExistence type="predicted"/>
<protein>
    <submittedName>
        <fullName evidence="1">Retrovirus-related Pol polyprotein from transposon RE2</fullName>
    </submittedName>
</protein>
<dbReference type="Proteomes" id="UP000288805">
    <property type="component" value="Unassembled WGS sequence"/>
</dbReference>
<dbReference type="PANTHER" id="PTHR11439:SF463">
    <property type="entry name" value="REVERSE TRANSCRIPTASE TY1_COPIA-TYPE DOMAIN-CONTAINING PROTEIN"/>
    <property type="match status" value="1"/>
</dbReference>
<dbReference type="AlphaFoldDB" id="A0A438HWR3"/>
<name>A0A438HWR3_VITVI</name>
<dbReference type="PANTHER" id="PTHR11439">
    <property type="entry name" value="GAG-POL-RELATED RETROTRANSPOSON"/>
    <property type="match status" value="1"/>
</dbReference>
<dbReference type="CDD" id="cd09272">
    <property type="entry name" value="RNase_HI_RT_Ty1"/>
    <property type="match status" value="1"/>
</dbReference>
<organism evidence="1 2">
    <name type="scientific">Vitis vinifera</name>
    <name type="common">Grape</name>
    <dbReference type="NCBI Taxonomy" id="29760"/>
    <lineage>
        <taxon>Eukaryota</taxon>
        <taxon>Viridiplantae</taxon>
        <taxon>Streptophyta</taxon>
        <taxon>Embryophyta</taxon>
        <taxon>Tracheophyta</taxon>
        <taxon>Spermatophyta</taxon>
        <taxon>Magnoliopsida</taxon>
        <taxon>eudicotyledons</taxon>
        <taxon>Gunneridae</taxon>
        <taxon>Pentapetalae</taxon>
        <taxon>rosids</taxon>
        <taxon>Vitales</taxon>
        <taxon>Vitaceae</taxon>
        <taxon>Viteae</taxon>
        <taxon>Vitis</taxon>
    </lineage>
</organism>
<accession>A0A438HWR3</accession>
<evidence type="ECO:0000313" key="2">
    <source>
        <dbReference type="Proteomes" id="UP000288805"/>
    </source>
</evidence>
<gene>
    <name evidence="1" type="primary">RE2_509</name>
    <name evidence="1" type="ORF">CK203_045048</name>
</gene>
<sequence length="149" mass="17249">MPFCMASYLKKYTWIFHQDAWCQKSMSEGVQIEEVIVWVEAIPENMVWKVHKVNESFWLSSNHEYFEVFEECSWEGNLFAKNVDHQSIEVYTDADWAGAVDDMRSTSGYFTFVGGNLVRWKSKKQNVVARSSAEAEFRGMSLGLCEAYG</sequence>
<dbReference type="EMBL" id="QGNW01000169">
    <property type="protein sequence ID" value="RVW88901.1"/>
    <property type="molecule type" value="Genomic_DNA"/>
</dbReference>